<evidence type="ECO:0000256" key="1">
    <source>
        <dbReference type="SAM" id="MobiDB-lite"/>
    </source>
</evidence>
<comment type="caution">
    <text evidence="2">The sequence shown here is derived from an EMBL/GenBank/DDBJ whole genome shotgun (WGS) entry which is preliminary data.</text>
</comment>
<feature type="region of interest" description="Disordered" evidence="1">
    <location>
        <begin position="32"/>
        <end position="51"/>
    </location>
</feature>
<name>A0A9P6MIE6_9FUNG</name>
<proteinExistence type="predicted"/>
<evidence type="ECO:0000313" key="2">
    <source>
        <dbReference type="EMBL" id="KAG0003174.1"/>
    </source>
</evidence>
<dbReference type="Proteomes" id="UP000749646">
    <property type="component" value="Unassembled WGS sequence"/>
</dbReference>
<organism evidence="2 3">
    <name type="scientific">Modicella reniformis</name>
    <dbReference type="NCBI Taxonomy" id="1440133"/>
    <lineage>
        <taxon>Eukaryota</taxon>
        <taxon>Fungi</taxon>
        <taxon>Fungi incertae sedis</taxon>
        <taxon>Mucoromycota</taxon>
        <taxon>Mortierellomycotina</taxon>
        <taxon>Mortierellomycetes</taxon>
        <taxon>Mortierellales</taxon>
        <taxon>Mortierellaceae</taxon>
        <taxon>Modicella</taxon>
    </lineage>
</organism>
<dbReference type="AlphaFoldDB" id="A0A9P6MIE6"/>
<protein>
    <submittedName>
        <fullName evidence="2">Uncharacterized protein</fullName>
    </submittedName>
</protein>
<accession>A0A9P6MIE6</accession>
<dbReference type="EMBL" id="JAAAHW010000372">
    <property type="protein sequence ID" value="KAG0003174.1"/>
    <property type="molecule type" value="Genomic_DNA"/>
</dbReference>
<feature type="compositionally biased region" description="Basic and acidic residues" evidence="1">
    <location>
        <begin position="35"/>
        <end position="47"/>
    </location>
</feature>
<evidence type="ECO:0000313" key="3">
    <source>
        <dbReference type="Proteomes" id="UP000749646"/>
    </source>
</evidence>
<sequence>MVGDVEALWKPTFTSALPQLPHTLATRLKVCPAKDTAKDDQDKKAGHEEEDDLLDASMAGIDSQVQQEAEKLSEARDYCEEHEDIVKLSEEQVRQIRYMAAQYTLSTM</sequence>
<keyword evidence="3" id="KW-1185">Reference proteome</keyword>
<reference evidence="2" key="1">
    <citation type="journal article" date="2020" name="Fungal Divers.">
        <title>Resolving the Mortierellaceae phylogeny through synthesis of multi-gene phylogenetics and phylogenomics.</title>
        <authorList>
            <person name="Vandepol N."/>
            <person name="Liber J."/>
            <person name="Desiro A."/>
            <person name="Na H."/>
            <person name="Kennedy M."/>
            <person name="Barry K."/>
            <person name="Grigoriev I.V."/>
            <person name="Miller A.N."/>
            <person name="O'Donnell K."/>
            <person name="Stajich J.E."/>
            <person name="Bonito G."/>
        </authorList>
    </citation>
    <scope>NUCLEOTIDE SEQUENCE</scope>
    <source>
        <strain evidence="2">MES-2147</strain>
    </source>
</reference>
<gene>
    <name evidence="2" type="ORF">BGZ65_001940</name>
</gene>